<protein>
    <recommendedName>
        <fullName evidence="3">EF-hand domain-containing protein</fullName>
    </recommendedName>
</protein>
<dbReference type="AlphaFoldDB" id="D2R1R8"/>
<reference evidence="1 2" key="1">
    <citation type="journal article" date="2009" name="Stand. Genomic Sci.">
        <title>Complete genome sequence of Pirellula staleyi type strain (ATCC 27377).</title>
        <authorList>
            <person name="Clum A."/>
            <person name="Tindall B.J."/>
            <person name="Sikorski J."/>
            <person name="Ivanova N."/>
            <person name="Mavrommatis K."/>
            <person name="Lucas S."/>
            <person name="Glavina del Rio T."/>
            <person name="Nolan M."/>
            <person name="Chen F."/>
            <person name="Tice H."/>
            <person name="Pitluck S."/>
            <person name="Cheng J.F."/>
            <person name="Chertkov O."/>
            <person name="Brettin T."/>
            <person name="Han C."/>
            <person name="Detter J.C."/>
            <person name="Kuske C."/>
            <person name="Bruce D."/>
            <person name="Goodwin L."/>
            <person name="Ovchinikova G."/>
            <person name="Pati A."/>
            <person name="Mikhailova N."/>
            <person name="Chen A."/>
            <person name="Palaniappan K."/>
            <person name="Land M."/>
            <person name="Hauser L."/>
            <person name="Chang Y.J."/>
            <person name="Jeffries C.D."/>
            <person name="Chain P."/>
            <person name="Rohde M."/>
            <person name="Goker M."/>
            <person name="Bristow J."/>
            <person name="Eisen J.A."/>
            <person name="Markowitz V."/>
            <person name="Hugenholtz P."/>
            <person name="Kyrpides N.C."/>
            <person name="Klenk H.P."/>
            <person name="Lapidus A."/>
        </authorList>
    </citation>
    <scope>NUCLEOTIDE SEQUENCE [LARGE SCALE GENOMIC DNA]</scope>
    <source>
        <strain evidence="2">ATCC 27377 / DSM 6068 / ICPB 4128</strain>
    </source>
</reference>
<sequence>MRCAPFFRDFTVTTAWIYLACLGPALLVGCSSAPVLPPPPPPLDPPAATVAAMQMVDANKSSSLDRQEMAAYPSLLSALPRIDTDQDGTVTSVELQNRFNTYDQMAIGVLPFTCVIMGEKAPVEGVQAKLIPEPFMSTWLKPASGTSDATGQIIFKVDGATEPGVPRGLYRLELSGNNRLPPQFLAPTRMGVELMMDNREIESGMLIRLLK</sequence>
<dbReference type="InterPro" id="IPR018247">
    <property type="entry name" value="EF_Hand_1_Ca_BS"/>
</dbReference>
<proteinExistence type="predicted"/>
<evidence type="ECO:0000313" key="2">
    <source>
        <dbReference type="Proteomes" id="UP000001887"/>
    </source>
</evidence>
<evidence type="ECO:0000313" key="1">
    <source>
        <dbReference type="EMBL" id="ADB16787.1"/>
    </source>
</evidence>
<dbReference type="OrthoDB" id="290928at2"/>
<dbReference type="PROSITE" id="PS51257">
    <property type="entry name" value="PROKAR_LIPOPROTEIN"/>
    <property type="match status" value="1"/>
</dbReference>
<dbReference type="Gene3D" id="1.10.238.10">
    <property type="entry name" value="EF-hand"/>
    <property type="match status" value="1"/>
</dbReference>
<name>D2R1R8_PIRSD</name>
<organism evidence="1 2">
    <name type="scientific">Pirellula staleyi (strain ATCC 27377 / DSM 6068 / ICPB 4128)</name>
    <name type="common">Pirella staleyi</name>
    <dbReference type="NCBI Taxonomy" id="530564"/>
    <lineage>
        <taxon>Bacteria</taxon>
        <taxon>Pseudomonadati</taxon>
        <taxon>Planctomycetota</taxon>
        <taxon>Planctomycetia</taxon>
        <taxon>Pirellulales</taxon>
        <taxon>Pirellulaceae</taxon>
        <taxon>Pirellula</taxon>
    </lineage>
</organism>
<dbReference type="HOGENOM" id="CLU_1303948_0_0_0"/>
<gene>
    <name evidence="1" type="ordered locus">Psta_2113</name>
</gene>
<accession>D2R1R8</accession>
<dbReference type="PROSITE" id="PS00018">
    <property type="entry name" value="EF_HAND_1"/>
    <property type="match status" value="1"/>
</dbReference>
<keyword evidence="2" id="KW-1185">Reference proteome</keyword>
<dbReference type="Proteomes" id="UP000001887">
    <property type="component" value="Chromosome"/>
</dbReference>
<evidence type="ECO:0008006" key="3">
    <source>
        <dbReference type="Google" id="ProtNLM"/>
    </source>
</evidence>
<dbReference type="KEGG" id="psl:Psta_2113"/>
<dbReference type="EMBL" id="CP001848">
    <property type="protein sequence ID" value="ADB16787.1"/>
    <property type="molecule type" value="Genomic_DNA"/>
</dbReference>